<protein>
    <submittedName>
        <fullName evidence="1">Uncharacterized protein</fullName>
    </submittedName>
</protein>
<name>A0A699YD12_TANCI</name>
<evidence type="ECO:0000313" key="1">
    <source>
        <dbReference type="EMBL" id="GFD64004.1"/>
    </source>
</evidence>
<feature type="non-terminal residue" evidence="1">
    <location>
        <position position="14"/>
    </location>
</feature>
<reference evidence="1" key="1">
    <citation type="journal article" date="2019" name="Sci. Rep.">
        <title>Draft genome of Tanacetum cinerariifolium, the natural source of mosquito coil.</title>
        <authorList>
            <person name="Yamashiro T."/>
            <person name="Shiraishi A."/>
            <person name="Satake H."/>
            <person name="Nakayama K."/>
        </authorList>
    </citation>
    <scope>NUCLEOTIDE SEQUENCE</scope>
</reference>
<dbReference type="EMBL" id="BKCJ012014323">
    <property type="protein sequence ID" value="GFD64004.1"/>
    <property type="molecule type" value="Genomic_DNA"/>
</dbReference>
<gene>
    <name evidence="1" type="ORF">Tci_935973</name>
</gene>
<sequence length="14" mass="1539">MGRARGRAYAIDSD</sequence>
<organism evidence="1">
    <name type="scientific">Tanacetum cinerariifolium</name>
    <name type="common">Dalmatian daisy</name>
    <name type="synonym">Chrysanthemum cinerariifolium</name>
    <dbReference type="NCBI Taxonomy" id="118510"/>
    <lineage>
        <taxon>Eukaryota</taxon>
        <taxon>Viridiplantae</taxon>
        <taxon>Streptophyta</taxon>
        <taxon>Embryophyta</taxon>
        <taxon>Tracheophyta</taxon>
        <taxon>Spermatophyta</taxon>
        <taxon>Magnoliopsida</taxon>
        <taxon>eudicotyledons</taxon>
        <taxon>Gunneridae</taxon>
        <taxon>Pentapetalae</taxon>
        <taxon>asterids</taxon>
        <taxon>campanulids</taxon>
        <taxon>Asterales</taxon>
        <taxon>Asteraceae</taxon>
        <taxon>Asteroideae</taxon>
        <taxon>Anthemideae</taxon>
        <taxon>Anthemidinae</taxon>
        <taxon>Tanacetum</taxon>
    </lineage>
</organism>
<comment type="caution">
    <text evidence="1">The sequence shown here is derived from an EMBL/GenBank/DDBJ whole genome shotgun (WGS) entry which is preliminary data.</text>
</comment>
<accession>A0A699YD12</accession>
<proteinExistence type="predicted"/>